<name>A0A0T5ZX69_UNCKA</name>
<protein>
    <submittedName>
        <fullName evidence="1">Uncharacterized protein</fullName>
    </submittedName>
</protein>
<organism evidence="1 2">
    <name type="scientific">candidate division WWE3 bacterium CSP1-7</name>
    <dbReference type="NCBI Taxonomy" id="1576480"/>
    <lineage>
        <taxon>Bacteria</taxon>
        <taxon>Katanobacteria</taxon>
    </lineage>
</organism>
<evidence type="ECO:0000313" key="1">
    <source>
        <dbReference type="EMBL" id="KRT67371.1"/>
    </source>
</evidence>
<reference evidence="1 2" key="1">
    <citation type="submission" date="2015-05" db="EMBL/GenBank/DDBJ databases">
        <title>Critical biogeochemical functions in the subsurface are associated with bacteria from new phyla and little studied lineages.</title>
        <authorList>
            <person name="Hug L.A."/>
            <person name="Thomas B.C."/>
            <person name="Sharon I."/>
            <person name="Brown C.T."/>
            <person name="Sharma R."/>
            <person name="Hettich R.L."/>
            <person name="Wilkins M.J."/>
            <person name="Williams K.H."/>
            <person name="Singh A."/>
            <person name="Banfield J.F."/>
        </authorList>
    </citation>
    <scope>NUCLEOTIDE SEQUENCE [LARGE SCALE GENOMIC DNA]</scope>
    <source>
        <strain evidence="1">CSP1-7</strain>
    </source>
</reference>
<dbReference type="EMBL" id="LDXK01000003">
    <property type="protein sequence ID" value="KRT67371.1"/>
    <property type="molecule type" value="Genomic_DNA"/>
</dbReference>
<gene>
    <name evidence="1" type="ORF">XU08_C0003G0044</name>
</gene>
<sequence>MRKRLFLGLILAVAVLGVVGFAVYRIYQAKSAPEQFSSPPKLEKVTENTVAAASLWLFAVDDGTPQLAVSAGQNQEVVLGRFDPDNPTQSIDWRVAISRADAGGKGVADHWHIFAHDLHWVAFSTPGDQESYLATFDKNFNRTNLVAIENTANIPTNDMFLVAEKDGVAVGHFLPGTGHKIFRFDKDAKLKGTVDVGGGQYAHTNGSSAEMTETGFIIFATETLAPDMEGGVKKIVTDLNWKPLNAVSLLQEDGKNIVMATSVLLENGYRVINARVRDDAKTFDPTSPPEAPAPGQSLLDDAGAIVRYIISPGDKVVSQETLDAQGANRPHTLLAGDLLITTWDSKSGVKLRIDRVSF</sequence>
<dbReference type="STRING" id="1576480.XU08_C0003G0044"/>
<proteinExistence type="predicted"/>
<comment type="caution">
    <text evidence="1">The sequence shown here is derived from an EMBL/GenBank/DDBJ whole genome shotgun (WGS) entry which is preliminary data.</text>
</comment>
<accession>A0A0T5ZX69</accession>
<dbReference type="AlphaFoldDB" id="A0A0T5ZX69"/>
<dbReference type="Proteomes" id="UP000051297">
    <property type="component" value="Unassembled WGS sequence"/>
</dbReference>
<evidence type="ECO:0000313" key="2">
    <source>
        <dbReference type="Proteomes" id="UP000051297"/>
    </source>
</evidence>